<organism evidence="1">
    <name type="scientific">bioreactor metagenome</name>
    <dbReference type="NCBI Taxonomy" id="1076179"/>
    <lineage>
        <taxon>unclassified sequences</taxon>
        <taxon>metagenomes</taxon>
        <taxon>ecological metagenomes</taxon>
    </lineage>
</organism>
<reference evidence="1" key="1">
    <citation type="submission" date="2019-08" db="EMBL/GenBank/DDBJ databases">
        <authorList>
            <person name="Kucharzyk K."/>
            <person name="Murdoch R.W."/>
            <person name="Higgins S."/>
            <person name="Loffler F."/>
        </authorList>
    </citation>
    <scope>NUCLEOTIDE SEQUENCE</scope>
</reference>
<dbReference type="AlphaFoldDB" id="A0A644YYM9"/>
<comment type="caution">
    <text evidence="1">The sequence shown here is derived from an EMBL/GenBank/DDBJ whole genome shotgun (WGS) entry which is preliminary data.</text>
</comment>
<protein>
    <submittedName>
        <fullName evidence="1">Uncharacterized protein</fullName>
    </submittedName>
</protein>
<accession>A0A644YYM9</accession>
<sequence>MGLHAFQTLRHLREGIVNTSQVAASIPAKLYPVGHFPFKGQIVDFFKGIKGYLHGKAAIAADRHRVAPLDLLAGIQQRGTGVFLVGQVIAANLHAGEPIQRMGVCRQRHHIRLKAPNKALALLDLLREVFKQVILQTELLALVVCLHQPEPGYVDVQVHTLLDERISGAQRFDFGIGESRFIDVLTGANRAFAGHDLRNEFLLGFHGLIQIAVEGSFRHITENMHLLVPVALPDDTPLALFQIAGPPRAIQVMERHKPILHVGARAHLESAAKKHAHLAGAHLGKQLLFTHIRVGRVNKRNLLGGNASRKEFLPDILIHGKHRFIRSFRRFRHVLQRAQLHAVDGLVPGLGSDGLRVSRACLGGGNIAENKLGQAIRLSLIPYIKNIVHAQIDLALRLVGQHGVDDALVKAELAPVRGDFQHVIDGRVYRAGVDEGRPFGKRLHHVLLMLGGMGRHVMKHRLRHGKI</sequence>
<dbReference type="EMBL" id="VSSQ01006651">
    <property type="protein sequence ID" value="MPM33409.1"/>
    <property type="molecule type" value="Genomic_DNA"/>
</dbReference>
<name>A0A644YYM9_9ZZZZ</name>
<evidence type="ECO:0000313" key="1">
    <source>
        <dbReference type="EMBL" id="MPM33409.1"/>
    </source>
</evidence>
<gene>
    <name evidence="1" type="ORF">SDC9_79984</name>
</gene>
<proteinExistence type="predicted"/>